<reference evidence="3" key="1">
    <citation type="submission" date="2018-07" db="EMBL/GenBank/DDBJ databases">
        <authorList>
            <person name="Safronova V.I."/>
            <person name="Chirak E.R."/>
            <person name="Sazanova A.L."/>
        </authorList>
    </citation>
    <scope>NUCLEOTIDE SEQUENCE [LARGE SCALE GENOMIC DNA]</scope>
    <source>
        <strain evidence="3">RCAM04685</strain>
    </source>
</reference>
<keyword evidence="3" id="KW-1185">Reference proteome</keyword>
<evidence type="ECO:0000259" key="1">
    <source>
        <dbReference type="PROSITE" id="PS51387"/>
    </source>
</evidence>
<dbReference type="OrthoDB" id="9814706at2"/>
<dbReference type="GO" id="GO:0016491">
    <property type="term" value="F:oxidoreductase activity"/>
    <property type="evidence" value="ECO:0007669"/>
    <property type="project" value="InterPro"/>
</dbReference>
<proteinExistence type="predicted"/>
<dbReference type="AlphaFoldDB" id="A0A370L956"/>
<dbReference type="EMBL" id="QQTP01000003">
    <property type="protein sequence ID" value="RDJ26909.1"/>
    <property type="molecule type" value="Genomic_DNA"/>
</dbReference>
<dbReference type="SUPFAM" id="SSF56176">
    <property type="entry name" value="FAD-binding/transporter-associated domain-like"/>
    <property type="match status" value="1"/>
</dbReference>
<dbReference type="InterPro" id="IPR002346">
    <property type="entry name" value="Mopterin_DH_FAD-bd"/>
</dbReference>
<evidence type="ECO:0000313" key="2">
    <source>
        <dbReference type="EMBL" id="RDJ26909.1"/>
    </source>
</evidence>
<comment type="caution">
    <text evidence="2">The sequence shown here is derived from an EMBL/GenBank/DDBJ whole genome shotgun (WGS) entry which is preliminary data.</text>
</comment>
<dbReference type="InterPro" id="IPR016166">
    <property type="entry name" value="FAD-bd_PCMH"/>
</dbReference>
<accession>A0A370L956</accession>
<gene>
    <name evidence="2" type="ORF">DWE98_08670</name>
</gene>
<dbReference type="PANTHER" id="PTHR42659">
    <property type="entry name" value="XANTHINE DEHYDROGENASE SUBUNIT C-RELATED"/>
    <property type="match status" value="1"/>
</dbReference>
<evidence type="ECO:0000313" key="3">
    <source>
        <dbReference type="Proteomes" id="UP000255207"/>
    </source>
</evidence>
<protein>
    <submittedName>
        <fullName evidence="2">FAD-binding molybdopterin dehydrogenase</fullName>
    </submittedName>
</protein>
<dbReference type="GO" id="GO:0071949">
    <property type="term" value="F:FAD binding"/>
    <property type="evidence" value="ECO:0007669"/>
    <property type="project" value="InterPro"/>
</dbReference>
<sequence length="274" mass="29713">MDLNTINAIARPRSRGELADFGRGDAWLAGGTWLFSEPQPHLTRLIDLSQAGWAPLLVSEAGLSIAATCTVATLDALKAPADWIAAPLIGLCCRSFLASFKIWNMATVGGNLCMALPAGPMISLCAALDGVCTIWMPEGGERRVPVADFVEGPLQPALRPGEVLRSIALPREALSRRFAFRRASLSQLGRSGVLLIGTLPATGDFVLTVTASTRRPVQLAFADMPGPNELAARLAEAIPDALYYDDVHGRPDWRRHMTFEFAEEIRRELAEPRR</sequence>
<dbReference type="Gene3D" id="3.30.465.10">
    <property type="match status" value="1"/>
</dbReference>
<name>A0A370L956_9HYPH</name>
<dbReference type="InterPro" id="IPR016169">
    <property type="entry name" value="FAD-bd_PCMH_sub2"/>
</dbReference>
<dbReference type="InterPro" id="IPR036318">
    <property type="entry name" value="FAD-bd_PCMH-like_sf"/>
</dbReference>
<feature type="domain" description="FAD-binding PCMH-type" evidence="1">
    <location>
        <begin position="1"/>
        <end position="174"/>
    </location>
</feature>
<dbReference type="PROSITE" id="PS51387">
    <property type="entry name" value="FAD_PCMH"/>
    <property type="match status" value="1"/>
</dbReference>
<dbReference type="PANTHER" id="PTHR42659:SF9">
    <property type="entry name" value="XANTHINE DEHYDROGENASE FAD-BINDING SUBUNIT XDHB-RELATED"/>
    <property type="match status" value="1"/>
</dbReference>
<organism evidence="2 3">
    <name type="scientific">Bosea caraganae</name>
    <dbReference type="NCBI Taxonomy" id="2763117"/>
    <lineage>
        <taxon>Bacteria</taxon>
        <taxon>Pseudomonadati</taxon>
        <taxon>Pseudomonadota</taxon>
        <taxon>Alphaproteobacteria</taxon>
        <taxon>Hyphomicrobiales</taxon>
        <taxon>Boseaceae</taxon>
        <taxon>Bosea</taxon>
    </lineage>
</organism>
<dbReference type="Pfam" id="PF00941">
    <property type="entry name" value="FAD_binding_5"/>
    <property type="match status" value="1"/>
</dbReference>
<dbReference type="InterPro" id="IPR051312">
    <property type="entry name" value="Diverse_Substr_Oxidored"/>
</dbReference>
<dbReference type="Proteomes" id="UP000255207">
    <property type="component" value="Unassembled WGS sequence"/>
</dbReference>
<dbReference type="RefSeq" id="WP_114828793.1">
    <property type="nucleotide sequence ID" value="NZ_QQTO01000001.1"/>
</dbReference>